<dbReference type="GO" id="GO:0006310">
    <property type="term" value="P:DNA recombination"/>
    <property type="evidence" value="ECO:0007669"/>
    <property type="project" value="UniProtKB-KW"/>
</dbReference>
<name>A0A1H1EFG6_9PSED</name>
<dbReference type="InterPro" id="IPR044068">
    <property type="entry name" value="CB"/>
</dbReference>
<evidence type="ECO:0000256" key="1">
    <source>
        <dbReference type="ARBA" id="ARBA00022908"/>
    </source>
</evidence>
<keyword evidence="1" id="KW-0229">DNA integration</keyword>
<dbReference type="AlphaFoldDB" id="A0A1H1EFG6"/>
<dbReference type="PANTHER" id="PTHR30349:SF36">
    <property type="entry name" value="PROPHAGE INTEGRASE INTR-RELATED"/>
    <property type="match status" value="1"/>
</dbReference>
<dbReference type="EMBL" id="FNKJ01000003">
    <property type="protein sequence ID" value="SDQ87228.1"/>
    <property type="molecule type" value="Genomic_DNA"/>
</dbReference>
<evidence type="ECO:0000313" key="4">
    <source>
        <dbReference type="EMBL" id="SDQ87228.1"/>
    </source>
</evidence>
<dbReference type="Proteomes" id="UP000199570">
    <property type="component" value="Unassembled WGS sequence"/>
</dbReference>
<reference evidence="5" key="1">
    <citation type="submission" date="2016-10" db="EMBL/GenBank/DDBJ databases">
        <authorList>
            <person name="Varghese N."/>
            <person name="Submissions S."/>
        </authorList>
    </citation>
    <scope>NUCLEOTIDE SEQUENCE [LARGE SCALE GENOMIC DNA]</scope>
    <source>
        <strain evidence="5">BS3775</strain>
    </source>
</reference>
<dbReference type="GO" id="GO:0015074">
    <property type="term" value="P:DNA integration"/>
    <property type="evidence" value="ECO:0007669"/>
    <property type="project" value="UniProtKB-KW"/>
</dbReference>
<dbReference type="PANTHER" id="PTHR30349">
    <property type="entry name" value="PHAGE INTEGRASE-RELATED"/>
    <property type="match status" value="1"/>
</dbReference>
<dbReference type="Gene3D" id="1.10.443.10">
    <property type="entry name" value="Intergrase catalytic core"/>
    <property type="match status" value="1"/>
</dbReference>
<gene>
    <name evidence="4" type="ORF">SAMN04490195_2166</name>
</gene>
<dbReference type="CDD" id="cd01189">
    <property type="entry name" value="INT_ICEBs1_C_like"/>
    <property type="match status" value="1"/>
</dbReference>
<keyword evidence="2" id="KW-0238">DNA-binding</keyword>
<dbReference type="GO" id="GO:0003677">
    <property type="term" value="F:DNA binding"/>
    <property type="evidence" value="ECO:0007669"/>
    <property type="project" value="UniProtKB-UniRule"/>
</dbReference>
<dbReference type="OrthoDB" id="5391994at2"/>
<keyword evidence="3" id="KW-0233">DNA recombination</keyword>
<protein>
    <submittedName>
        <fullName evidence="4">Integrase</fullName>
    </submittedName>
</protein>
<dbReference type="InterPro" id="IPR002104">
    <property type="entry name" value="Integrase_catalytic"/>
</dbReference>
<organism evidence="4 5">
    <name type="scientific">Pseudomonas moorei</name>
    <dbReference type="NCBI Taxonomy" id="395599"/>
    <lineage>
        <taxon>Bacteria</taxon>
        <taxon>Pseudomonadati</taxon>
        <taxon>Pseudomonadota</taxon>
        <taxon>Gammaproteobacteria</taxon>
        <taxon>Pseudomonadales</taxon>
        <taxon>Pseudomonadaceae</taxon>
        <taxon>Pseudomonas</taxon>
    </lineage>
</organism>
<evidence type="ECO:0000256" key="3">
    <source>
        <dbReference type="ARBA" id="ARBA00023172"/>
    </source>
</evidence>
<accession>A0A1H1EFG6</accession>
<keyword evidence="5" id="KW-1185">Reference proteome</keyword>
<dbReference type="Gene3D" id="1.10.150.130">
    <property type="match status" value="1"/>
</dbReference>
<dbReference type="InterPro" id="IPR050090">
    <property type="entry name" value="Tyrosine_recombinase_XerCD"/>
</dbReference>
<proteinExistence type="predicted"/>
<dbReference type="Pfam" id="PF00589">
    <property type="entry name" value="Phage_integrase"/>
    <property type="match status" value="1"/>
</dbReference>
<dbReference type="RefSeq" id="WP_090321232.1">
    <property type="nucleotide sequence ID" value="NZ_FNKJ01000003.1"/>
</dbReference>
<dbReference type="InterPro" id="IPR022000">
    <property type="entry name" value="Min27-like_integrase_DNA_bind"/>
</dbReference>
<dbReference type="SUPFAM" id="SSF56349">
    <property type="entry name" value="DNA breaking-rejoining enzymes"/>
    <property type="match status" value="1"/>
</dbReference>
<dbReference type="PROSITE" id="PS51898">
    <property type="entry name" value="TYR_RECOMBINASE"/>
    <property type="match status" value="1"/>
</dbReference>
<sequence>MGRSTVDLPDGVELFRKSLRIRFTWNGIRRSETLPYPTTQKGIKAASQLRDQVDNLIKLGLLDDAKYAELFPGSSVLLGGVPTFHEYAQLWLDGRNITSGTRNNYKGALNLYWIPPLARVRIDLITTTLLRRIIAATEWTSPGVRRNALVKLSTILDAAVAEELIKKNPAKMIDLPKRGRKEINPFSLDEANLIIDHLYQTTHWPSGIYAAFFEFAFFTGLRLGEVAALRWEAVDLVKRQVHVCRTVALTAVEERTKTGKDRFVLLNERALHALEFARQYAERRAKGIGRVKTTPYVFPPSKNSEYIKQTSDLHKQWGPALKELAMPYRPPYNCRHTYATICLMSNMNPAFIAQQLGHSVQMLLTTYARWLNSSSDWAELEKLQIGIKSVSGKKDQL</sequence>
<dbReference type="Pfam" id="PF12167">
    <property type="entry name" value="Arm-DNA-bind_2"/>
    <property type="match status" value="1"/>
</dbReference>
<dbReference type="InterPro" id="IPR011010">
    <property type="entry name" value="DNA_brk_join_enz"/>
</dbReference>
<dbReference type="InterPro" id="IPR010998">
    <property type="entry name" value="Integrase_recombinase_N"/>
</dbReference>
<dbReference type="PROSITE" id="PS51900">
    <property type="entry name" value="CB"/>
    <property type="match status" value="1"/>
</dbReference>
<evidence type="ECO:0000256" key="2">
    <source>
        <dbReference type="ARBA" id="ARBA00023125"/>
    </source>
</evidence>
<dbReference type="InterPro" id="IPR013762">
    <property type="entry name" value="Integrase-like_cat_sf"/>
</dbReference>
<evidence type="ECO:0000313" key="5">
    <source>
        <dbReference type="Proteomes" id="UP000199570"/>
    </source>
</evidence>